<keyword evidence="1" id="KW-0472">Membrane</keyword>
<dbReference type="Proteomes" id="UP000245466">
    <property type="component" value="Unassembled WGS sequence"/>
</dbReference>
<sequence>MFRSFFRGGRLTGPGQLVFTFLFSALSYHFIAESPEPPAGFRDWAIFSGFALVALSVIFFHIVGWRYERHIKRYLIERILLVSLLASAMLYLTAASWHLYQIS</sequence>
<name>A0A2U1B2U4_9BACT</name>
<evidence type="ECO:0000313" key="2">
    <source>
        <dbReference type="EMBL" id="PVY42999.1"/>
    </source>
</evidence>
<proteinExistence type="predicted"/>
<feature type="transmembrane region" description="Helical" evidence="1">
    <location>
        <begin position="79"/>
        <end position="100"/>
    </location>
</feature>
<feature type="transmembrane region" description="Helical" evidence="1">
    <location>
        <begin position="44"/>
        <end position="67"/>
    </location>
</feature>
<organism evidence="2 3">
    <name type="scientific">Pontibacter virosus</name>
    <dbReference type="NCBI Taxonomy" id="1765052"/>
    <lineage>
        <taxon>Bacteria</taxon>
        <taxon>Pseudomonadati</taxon>
        <taxon>Bacteroidota</taxon>
        <taxon>Cytophagia</taxon>
        <taxon>Cytophagales</taxon>
        <taxon>Hymenobacteraceae</taxon>
        <taxon>Pontibacter</taxon>
    </lineage>
</organism>
<evidence type="ECO:0000256" key="1">
    <source>
        <dbReference type="SAM" id="Phobius"/>
    </source>
</evidence>
<gene>
    <name evidence="2" type="ORF">C8E01_102175</name>
</gene>
<keyword evidence="3" id="KW-1185">Reference proteome</keyword>
<comment type="caution">
    <text evidence="2">The sequence shown here is derived from an EMBL/GenBank/DDBJ whole genome shotgun (WGS) entry which is preliminary data.</text>
</comment>
<keyword evidence="1" id="KW-1133">Transmembrane helix</keyword>
<protein>
    <submittedName>
        <fullName evidence="2">Uncharacterized protein</fullName>
    </submittedName>
</protein>
<dbReference type="RefSeq" id="WP_133242713.1">
    <property type="nucleotide sequence ID" value="NZ_QEKI01000002.1"/>
</dbReference>
<keyword evidence="1" id="KW-0812">Transmembrane</keyword>
<evidence type="ECO:0000313" key="3">
    <source>
        <dbReference type="Proteomes" id="UP000245466"/>
    </source>
</evidence>
<feature type="transmembrane region" description="Helical" evidence="1">
    <location>
        <begin position="12"/>
        <end position="32"/>
    </location>
</feature>
<reference evidence="2 3" key="1">
    <citation type="submission" date="2018-04" db="EMBL/GenBank/DDBJ databases">
        <title>Genomic Encyclopedia of Type Strains, Phase IV (KMG-IV): sequencing the most valuable type-strain genomes for metagenomic binning, comparative biology and taxonomic classification.</title>
        <authorList>
            <person name="Goeker M."/>
        </authorList>
    </citation>
    <scope>NUCLEOTIDE SEQUENCE [LARGE SCALE GENOMIC DNA]</scope>
    <source>
        <strain evidence="2 3">DSM 100231</strain>
    </source>
</reference>
<accession>A0A2U1B2U4</accession>
<dbReference type="AlphaFoldDB" id="A0A2U1B2U4"/>
<dbReference type="EMBL" id="QEKI01000002">
    <property type="protein sequence ID" value="PVY42999.1"/>
    <property type="molecule type" value="Genomic_DNA"/>
</dbReference>